<evidence type="ECO:0000256" key="4">
    <source>
        <dbReference type="SAM" id="MobiDB-lite"/>
    </source>
</evidence>
<proteinExistence type="predicted"/>
<reference evidence="5 6" key="1">
    <citation type="journal article" date="2016" name="Fungal Biol.">
        <title>The genome of Xylona heveae provides a window into fungal endophytism.</title>
        <authorList>
            <person name="Gazis R."/>
            <person name="Kuo A."/>
            <person name="Riley R."/>
            <person name="LaButti K."/>
            <person name="Lipzen A."/>
            <person name="Lin J."/>
            <person name="Amirebrahimi M."/>
            <person name="Hesse C.N."/>
            <person name="Spatafora J.W."/>
            <person name="Henrissat B."/>
            <person name="Hainaut M."/>
            <person name="Grigoriev I.V."/>
            <person name="Hibbett D.S."/>
        </authorList>
    </citation>
    <scope>NUCLEOTIDE SEQUENCE [LARGE SCALE GENOMIC DNA]</scope>
    <source>
        <strain evidence="5 6">TC161</strain>
    </source>
</reference>
<accession>A0A165GUV8</accession>
<dbReference type="PANTHER" id="PTHR37171:SF1">
    <property type="entry name" value="SERINE_THREONINE-PROTEIN KINASE YRZF-RELATED"/>
    <property type="match status" value="1"/>
</dbReference>
<dbReference type="GO" id="GO:0004674">
    <property type="term" value="F:protein serine/threonine kinase activity"/>
    <property type="evidence" value="ECO:0007669"/>
    <property type="project" value="UniProtKB-EC"/>
</dbReference>
<dbReference type="SUPFAM" id="SSF56112">
    <property type="entry name" value="Protein kinase-like (PK-like)"/>
    <property type="match status" value="1"/>
</dbReference>
<evidence type="ECO:0000313" key="5">
    <source>
        <dbReference type="EMBL" id="KZF22623.1"/>
    </source>
</evidence>
<evidence type="ECO:0000256" key="2">
    <source>
        <dbReference type="ARBA" id="ARBA00047899"/>
    </source>
</evidence>
<feature type="compositionally biased region" description="Acidic residues" evidence="4">
    <location>
        <begin position="511"/>
        <end position="520"/>
    </location>
</feature>
<dbReference type="Proteomes" id="UP000076632">
    <property type="component" value="Unassembled WGS sequence"/>
</dbReference>
<feature type="compositionally biased region" description="Polar residues" evidence="4">
    <location>
        <begin position="530"/>
        <end position="540"/>
    </location>
</feature>
<feature type="region of interest" description="Disordered" evidence="4">
    <location>
        <begin position="1"/>
        <end position="77"/>
    </location>
</feature>
<feature type="compositionally biased region" description="Low complexity" evidence="4">
    <location>
        <begin position="542"/>
        <end position="556"/>
    </location>
</feature>
<dbReference type="RefSeq" id="XP_018188178.1">
    <property type="nucleotide sequence ID" value="XM_018329099.1"/>
</dbReference>
<gene>
    <name evidence="5" type="ORF">L228DRAFT_130108</name>
</gene>
<feature type="compositionally biased region" description="Basic and acidic residues" evidence="4">
    <location>
        <begin position="501"/>
        <end position="510"/>
    </location>
</feature>
<name>A0A165GUV8_XYLHT</name>
<organism evidence="5 6">
    <name type="scientific">Xylona heveae (strain CBS 132557 / TC161)</name>
    <dbReference type="NCBI Taxonomy" id="1328760"/>
    <lineage>
        <taxon>Eukaryota</taxon>
        <taxon>Fungi</taxon>
        <taxon>Dikarya</taxon>
        <taxon>Ascomycota</taxon>
        <taxon>Pezizomycotina</taxon>
        <taxon>Xylonomycetes</taxon>
        <taxon>Xylonales</taxon>
        <taxon>Xylonaceae</taxon>
        <taxon>Xylona</taxon>
    </lineage>
</organism>
<feature type="compositionally biased region" description="Basic and acidic residues" evidence="4">
    <location>
        <begin position="1"/>
        <end position="75"/>
    </location>
</feature>
<evidence type="ECO:0000256" key="1">
    <source>
        <dbReference type="ARBA" id="ARBA00012513"/>
    </source>
</evidence>
<dbReference type="InterPro" id="IPR052396">
    <property type="entry name" value="Meiotic_Drive_Suppr_Kinase"/>
</dbReference>
<comment type="catalytic activity">
    <reaction evidence="2">
        <text>L-threonyl-[protein] + ATP = O-phospho-L-threonyl-[protein] + ADP + H(+)</text>
        <dbReference type="Rhea" id="RHEA:46608"/>
        <dbReference type="Rhea" id="RHEA-COMP:11060"/>
        <dbReference type="Rhea" id="RHEA-COMP:11605"/>
        <dbReference type="ChEBI" id="CHEBI:15378"/>
        <dbReference type="ChEBI" id="CHEBI:30013"/>
        <dbReference type="ChEBI" id="CHEBI:30616"/>
        <dbReference type="ChEBI" id="CHEBI:61977"/>
        <dbReference type="ChEBI" id="CHEBI:456216"/>
        <dbReference type="EC" id="2.7.11.1"/>
    </reaction>
</comment>
<keyword evidence="6" id="KW-1185">Reference proteome</keyword>
<dbReference type="PROSITE" id="PS00109">
    <property type="entry name" value="PROTEIN_KINASE_TYR"/>
    <property type="match status" value="1"/>
</dbReference>
<dbReference type="OMA" id="KGFPANF"/>
<dbReference type="PANTHER" id="PTHR37171">
    <property type="entry name" value="SERINE/THREONINE-PROTEIN KINASE YRZF-RELATED"/>
    <property type="match status" value="1"/>
</dbReference>
<dbReference type="GeneID" id="28894236"/>
<dbReference type="EMBL" id="KV407458">
    <property type="protein sequence ID" value="KZF22623.1"/>
    <property type="molecule type" value="Genomic_DNA"/>
</dbReference>
<evidence type="ECO:0000256" key="3">
    <source>
        <dbReference type="ARBA" id="ARBA00048679"/>
    </source>
</evidence>
<comment type="catalytic activity">
    <reaction evidence="3">
        <text>L-seryl-[protein] + ATP = O-phospho-L-seryl-[protein] + ADP + H(+)</text>
        <dbReference type="Rhea" id="RHEA:17989"/>
        <dbReference type="Rhea" id="RHEA-COMP:9863"/>
        <dbReference type="Rhea" id="RHEA-COMP:11604"/>
        <dbReference type="ChEBI" id="CHEBI:15378"/>
        <dbReference type="ChEBI" id="CHEBI:29999"/>
        <dbReference type="ChEBI" id="CHEBI:30616"/>
        <dbReference type="ChEBI" id="CHEBI:83421"/>
        <dbReference type="ChEBI" id="CHEBI:456216"/>
        <dbReference type="EC" id="2.7.11.1"/>
    </reaction>
</comment>
<feature type="region of interest" description="Disordered" evidence="4">
    <location>
        <begin position="451"/>
        <end position="480"/>
    </location>
</feature>
<dbReference type="OrthoDB" id="2156052at2759"/>
<dbReference type="STRING" id="1328760.A0A165GUV8"/>
<feature type="region of interest" description="Disordered" evidence="4">
    <location>
        <begin position="496"/>
        <end position="558"/>
    </location>
</feature>
<dbReference type="InterPro" id="IPR008266">
    <property type="entry name" value="Tyr_kinase_AS"/>
</dbReference>
<dbReference type="InterPro" id="IPR011009">
    <property type="entry name" value="Kinase-like_dom_sf"/>
</dbReference>
<evidence type="ECO:0000313" key="6">
    <source>
        <dbReference type="Proteomes" id="UP000076632"/>
    </source>
</evidence>
<feature type="region of interest" description="Disordered" evidence="4">
    <location>
        <begin position="791"/>
        <end position="816"/>
    </location>
</feature>
<sequence length="816" mass="92671">MASDSPDYKRLFREERQRREEAERREKSETRLREEAERREQSETRLREEAERREQSETRLREEAERRREEAESVSRKTTLPEYLDACHRYLCLGLTIQNADSSTQGSPANAKDKVRPHKIVAWTKYAEVMGSVWEHLRQNPDFFEQRWFSSLSHLQGSGQAIRRKQISSEVDLSYYATNTVENQVEEVVNLVYAHPTLREQFHVEGTVSFESHGNMLSGEAPLEDDFEQMTLTGAKERPRRSNRLAQRHPPRIEAPLVTVERTRPPPTHADRICVYRKVRPGLDNHQVDPLFPIEYKPPHKVPLGLIMEGLGDMDVDQVLRIEPDESLHEKRRYVVAAIITQAYSYMIKTGLAYGYVYTGEAIIFLHVPEHNYSTVQYFLSVPQEDVGKSTGWSANDTHRENKLHLTSVGQVLAFTLQALATPVRGSAWRRNAQTTLPRWTAVLEELLEEAETTSPLAKGSPSSDYQPSPRQPGEEQYMRMSPVMTRARRALLPGRACHPFPEHPTRVDDGSDDDDDTLDTETPTRPAVQRTSRTRSTAHQEPPAGAPSSESPSGAVQDRPYCTQACLRGLQQGRPLDEHCPNVRYHQQGHHNGNRHRISRRTFLRLLHHELVGTTPLLKELGIHGASGCLVKVVLGSHGYTMVAKGTTAPFFGRLKHEAAIYRHLDALQGEHIPVCLGAVDMRTAPLPYWGWDLADVVHLLVLSFAGQPMHRCAEVGRTQLQAQAQAALRAIRARNVEHKDVAARNIVYNAETQQVQILDFERAVIGGHSVKEEQHLKRRRFILGAISPNLKRKKGSGPGQKSRSAKRSFETPRH</sequence>
<dbReference type="InParanoid" id="A0A165GUV8"/>
<protein>
    <recommendedName>
        <fullName evidence="1">non-specific serine/threonine protein kinase</fullName>
        <ecNumber evidence="1">2.7.11.1</ecNumber>
    </recommendedName>
</protein>
<dbReference type="AlphaFoldDB" id="A0A165GUV8"/>
<dbReference type="EC" id="2.7.11.1" evidence="1"/>